<keyword evidence="2" id="KW-0732">Signal</keyword>
<dbReference type="Proteomes" id="UP000764045">
    <property type="component" value="Unassembled WGS sequence"/>
</dbReference>
<dbReference type="RefSeq" id="WP_205111055.1">
    <property type="nucleotide sequence ID" value="NZ_JACJJL010000023.1"/>
</dbReference>
<keyword evidence="1" id="KW-0812">Transmembrane</keyword>
<evidence type="ECO:0000313" key="5">
    <source>
        <dbReference type="Proteomes" id="UP000764045"/>
    </source>
</evidence>
<evidence type="ECO:0000259" key="3">
    <source>
        <dbReference type="Pfam" id="PF19904"/>
    </source>
</evidence>
<proteinExistence type="predicted"/>
<dbReference type="SUPFAM" id="SSF81901">
    <property type="entry name" value="HCP-like"/>
    <property type="match status" value="1"/>
</dbReference>
<keyword evidence="1" id="KW-1133">Transmembrane helix</keyword>
<protein>
    <recommendedName>
        <fullName evidence="3">DUF6377 domain-containing protein</fullName>
    </recommendedName>
</protein>
<feature type="chain" id="PRO_5038071754" description="DUF6377 domain-containing protein" evidence="2">
    <location>
        <begin position="21"/>
        <end position="555"/>
    </location>
</feature>
<keyword evidence="5" id="KW-1185">Reference proteome</keyword>
<feature type="signal peptide" evidence="2">
    <location>
        <begin position="1"/>
        <end position="20"/>
    </location>
</feature>
<evidence type="ECO:0000256" key="1">
    <source>
        <dbReference type="SAM" id="Phobius"/>
    </source>
</evidence>
<organism evidence="4 5">
    <name type="scientific">Marseilla massiliensis</name>
    <dbReference type="NCBI Taxonomy" id="1841864"/>
    <lineage>
        <taxon>Bacteria</taxon>
        <taxon>Pseudomonadati</taxon>
        <taxon>Bacteroidota</taxon>
        <taxon>Bacteroidia</taxon>
        <taxon>Bacteroidales</taxon>
        <taxon>Prevotellaceae</taxon>
        <taxon>Marseilla</taxon>
    </lineage>
</organism>
<name>A0A938WP55_9BACT</name>
<dbReference type="InterPro" id="IPR045957">
    <property type="entry name" value="DUF6377"/>
</dbReference>
<dbReference type="Pfam" id="PF19904">
    <property type="entry name" value="DUF6377"/>
    <property type="match status" value="1"/>
</dbReference>
<dbReference type="EMBL" id="JACJJL010000023">
    <property type="protein sequence ID" value="MBM6662552.1"/>
    <property type="molecule type" value="Genomic_DNA"/>
</dbReference>
<reference evidence="4 5" key="1">
    <citation type="journal article" date="2021" name="Sci. Rep.">
        <title>The distribution of antibiotic resistance genes in chicken gut microbiota commensals.</title>
        <authorList>
            <person name="Juricova H."/>
            <person name="Matiasovicova J."/>
            <person name="Kubasova T."/>
            <person name="Cejkova D."/>
            <person name="Rychlik I."/>
        </authorList>
    </citation>
    <scope>NUCLEOTIDE SEQUENCE [LARGE SCALE GENOMIC DNA]</scope>
    <source>
        <strain evidence="4 5">An819</strain>
    </source>
</reference>
<feature type="transmembrane region" description="Helical" evidence="1">
    <location>
        <begin position="331"/>
        <end position="354"/>
    </location>
</feature>
<feature type="domain" description="DUF6377" evidence="3">
    <location>
        <begin position="259"/>
        <end position="503"/>
    </location>
</feature>
<evidence type="ECO:0000313" key="4">
    <source>
        <dbReference type="EMBL" id="MBM6662552.1"/>
    </source>
</evidence>
<sequence length="555" mass="63072">MKICLTIMCCLAMSCTVCLAGQDEQRLYGRLDMLIARQADIEAEKMRHIEGMVQILKDATLTDAERYAVNDRLYNEYSTLKYDSAFSYLRQNIALAEKMGDRWRATRSRLSMAHILAVAGLFGEAEKALAAIDTSRLEGDVLVGYYKQLNELNLFKSEFASGTPFNDGYHKNMQNYRRLLIANADRGSYDYVSVLADYRAYQGNIDSAIQMLLEYLPALKPGDRRYSIQTSQLAFFYGCKGDMGRKKQYLLLSAISDQAGCIREENSLRELASMLFDEGDYERAYKYLNVSINNANSYGTRLRNTQASMLMPKILAGYNVMKETQHRRMQTLMVCISVIAVMLVVALIAVYMLLKRYRRSNQTVAYVNGRLEEAVGELRRSNAMMKEGNRIKEEYIGRFMELASVLIDKAESYRKLANRYAKEHDMKSLYALIKSSAAFNESTSLFYGNFDSAFLRIYPNFVDKVNELLSDECKITPKGERLTTELRILALIRLGITDNHKIAGILRSSITTVYTYRSKLKARSVVKDDFERCVASIDSWQEADAASVTAVEAPG</sequence>
<dbReference type="AlphaFoldDB" id="A0A938WP55"/>
<evidence type="ECO:0000256" key="2">
    <source>
        <dbReference type="SAM" id="SignalP"/>
    </source>
</evidence>
<comment type="caution">
    <text evidence="4">The sequence shown here is derived from an EMBL/GenBank/DDBJ whole genome shotgun (WGS) entry which is preliminary data.</text>
</comment>
<accession>A0A938WP55</accession>
<dbReference type="PROSITE" id="PS51257">
    <property type="entry name" value="PROKAR_LIPOPROTEIN"/>
    <property type="match status" value="1"/>
</dbReference>
<gene>
    <name evidence="4" type="ORF">H6B30_12450</name>
</gene>
<keyword evidence="1" id="KW-0472">Membrane</keyword>